<evidence type="ECO:0000256" key="1">
    <source>
        <dbReference type="SAM" id="Coils"/>
    </source>
</evidence>
<dbReference type="Proteomes" id="UP000800036">
    <property type="component" value="Unassembled WGS sequence"/>
</dbReference>
<reference evidence="2" key="1">
    <citation type="journal article" date="2020" name="Stud. Mycol.">
        <title>101 Dothideomycetes genomes: a test case for predicting lifestyles and emergence of pathogens.</title>
        <authorList>
            <person name="Haridas S."/>
            <person name="Albert R."/>
            <person name="Binder M."/>
            <person name="Bloem J."/>
            <person name="Labutti K."/>
            <person name="Salamov A."/>
            <person name="Andreopoulos B."/>
            <person name="Baker S."/>
            <person name="Barry K."/>
            <person name="Bills G."/>
            <person name="Bluhm B."/>
            <person name="Cannon C."/>
            <person name="Castanera R."/>
            <person name="Culley D."/>
            <person name="Daum C."/>
            <person name="Ezra D."/>
            <person name="Gonzalez J."/>
            <person name="Henrissat B."/>
            <person name="Kuo A."/>
            <person name="Liang C."/>
            <person name="Lipzen A."/>
            <person name="Lutzoni F."/>
            <person name="Magnuson J."/>
            <person name="Mondo S."/>
            <person name="Nolan M."/>
            <person name="Ohm R."/>
            <person name="Pangilinan J."/>
            <person name="Park H.-J."/>
            <person name="Ramirez L."/>
            <person name="Alfaro M."/>
            <person name="Sun H."/>
            <person name="Tritt A."/>
            <person name="Yoshinaga Y."/>
            <person name="Zwiers L.-H."/>
            <person name="Turgeon B."/>
            <person name="Goodwin S."/>
            <person name="Spatafora J."/>
            <person name="Crous P."/>
            <person name="Grigoriev I."/>
        </authorList>
    </citation>
    <scope>NUCLEOTIDE SEQUENCE</scope>
    <source>
        <strain evidence="2">CBS 107.79</strain>
    </source>
</reference>
<feature type="coiled-coil region" evidence="1">
    <location>
        <begin position="96"/>
        <end position="130"/>
    </location>
</feature>
<protein>
    <submittedName>
        <fullName evidence="2">Uncharacterized protein</fullName>
    </submittedName>
</protein>
<dbReference type="EMBL" id="ML976673">
    <property type="protein sequence ID" value="KAF1974893.1"/>
    <property type="molecule type" value="Genomic_DNA"/>
</dbReference>
<evidence type="ECO:0000313" key="2">
    <source>
        <dbReference type="EMBL" id="KAF1974893.1"/>
    </source>
</evidence>
<keyword evidence="1" id="KW-0175">Coiled coil</keyword>
<accession>A0A6A5VBQ1</accession>
<evidence type="ECO:0000313" key="3">
    <source>
        <dbReference type="Proteomes" id="UP000800036"/>
    </source>
</evidence>
<keyword evidence="3" id="KW-1185">Reference proteome</keyword>
<sequence>MLRTMTVDATRPIRSALEQLTLEAGNMADSSATAEAPLTPSTPTASVLELSGEEILRILKKEASKKLSAWEAKPSDIRQQLAELMTGVEVQFIQYALAKHAEIENLKAQIETYKTEVDLLKQDNTELAMDQEAIVNGGIRKEVHGVDG</sequence>
<dbReference type="AlphaFoldDB" id="A0A6A5VBQ1"/>
<proteinExistence type="predicted"/>
<gene>
    <name evidence="2" type="ORF">BU23DRAFT_567261</name>
</gene>
<dbReference type="OrthoDB" id="10560451at2759"/>
<name>A0A6A5VBQ1_9PLEO</name>
<organism evidence="2 3">
    <name type="scientific">Bimuria novae-zelandiae CBS 107.79</name>
    <dbReference type="NCBI Taxonomy" id="1447943"/>
    <lineage>
        <taxon>Eukaryota</taxon>
        <taxon>Fungi</taxon>
        <taxon>Dikarya</taxon>
        <taxon>Ascomycota</taxon>
        <taxon>Pezizomycotina</taxon>
        <taxon>Dothideomycetes</taxon>
        <taxon>Pleosporomycetidae</taxon>
        <taxon>Pleosporales</taxon>
        <taxon>Massarineae</taxon>
        <taxon>Didymosphaeriaceae</taxon>
        <taxon>Bimuria</taxon>
    </lineage>
</organism>